<name>A0AA48GVD3_9BACT</name>
<accession>A0AA48GVD3</accession>
<dbReference type="RefSeq" id="WP_243332273.1">
    <property type="nucleotide sequence ID" value="NZ_AP027081.1"/>
</dbReference>
<protein>
    <recommendedName>
        <fullName evidence="2">DUF4097 domain-containing protein</fullName>
    </recommendedName>
</protein>
<dbReference type="Proteomes" id="UP001228113">
    <property type="component" value="Chromosome"/>
</dbReference>
<evidence type="ECO:0000313" key="4">
    <source>
        <dbReference type="Proteomes" id="UP001228113"/>
    </source>
</evidence>
<proteinExistence type="predicted"/>
<dbReference type="InterPro" id="IPR025164">
    <property type="entry name" value="Toastrack_DUF4097"/>
</dbReference>
<keyword evidence="4" id="KW-1185">Reference proteome</keyword>
<feature type="signal peptide" evidence="1">
    <location>
        <begin position="1"/>
        <end position="18"/>
    </location>
</feature>
<dbReference type="AlphaFoldDB" id="A0AA48GVD3"/>
<evidence type="ECO:0000259" key="2">
    <source>
        <dbReference type="Pfam" id="PF13349"/>
    </source>
</evidence>
<feature type="domain" description="DUF4097" evidence="2">
    <location>
        <begin position="115"/>
        <end position="241"/>
    </location>
</feature>
<reference evidence="3" key="1">
    <citation type="journal article" date="2023" name="Int. J. Syst. Evol. Microbiol.">
        <title>Mesoterricola silvestris gen. nov., sp. nov., Mesoterricola sediminis sp. nov., Geothrix oryzae sp. nov., Geothrix edaphica sp. nov., Geothrix rubra sp. nov., and Geothrix limicola sp. nov., six novel members of Acidobacteriota isolated from soils.</title>
        <authorList>
            <person name="Itoh H."/>
            <person name="Sugisawa Y."/>
            <person name="Mise K."/>
            <person name="Xu Z."/>
            <person name="Kuniyasu M."/>
            <person name="Ushijima N."/>
            <person name="Kawano K."/>
            <person name="Kobayashi E."/>
            <person name="Shiratori Y."/>
            <person name="Masuda Y."/>
            <person name="Senoo K."/>
        </authorList>
    </citation>
    <scope>NUCLEOTIDE SEQUENCE</scope>
    <source>
        <strain evidence="3">W786</strain>
    </source>
</reference>
<feature type="chain" id="PRO_5041212463" description="DUF4097 domain-containing protein" evidence="1">
    <location>
        <begin position="19"/>
        <end position="241"/>
    </location>
</feature>
<evidence type="ECO:0000256" key="1">
    <source>
        <dbReference type="SAM" id="SignalP"/>
    </source>
</evidence>
<gene>
    <name evidence="3" type="ORF">METESE_00480</name>
</gene>
<dbReference type="Pfam" id="PF13349">
    <property type="entry name" value="DUF4097"/>
    <property type="match status" value="1"/>
</dbReference>
<evidence type="ECO:0000313" key="3">
    <source>
        <dbReference type="EMBL" id="BDU75090.1"/>
    </source>
</evidence>
<dbReference type="KEGG" id="msea:METESE_00480"/>
<organism evidence="3 4">
    <name type="scientific">Mesoterricola sediminis</name>
    <dbReference type="NCBI Taxonomy" id="2927980"/>
    <lineage>
        <taxon>Bacteria</taxon>
        <taxon>Pseudomonadati</taxon>
        <taxon>Acidobacteriota</taxon>
        <taxon>Holophagae</taxon>
        <taxon>Holophagales</taxon>
        <taxon>Holophagaceae</taxon>
        <taxon>Mesoterricola</taxon>
    </lineage>
</organism>
<dbReference type="EMBL" id="AP027081">
    <property type="protein sequence ID" value="BDU75090.1"/>
    <property type="molecule type" value="Genomic_DNA"/>
</dbReference>
<sequence>MHPLRPLAAIILALPLAAQTVTIQPAPGAAAREVRTVPFTAGAVLRVKNVNGHVHVTVWDRPEAEFTGAFKPARRGEQVKVVLEPRRGGVEVTAEYPKHSDNGPACDMDLKVPRTARVVVESVNGAVEVRDLEGSADCRTVNGAIEVDGAAGGLKAETVNGSIRARRISGDISGKTVNGAITLKAQALRGRLEASTLNGDLRITAPGARDVVIGKRNMEATFGDGQGKVKLHTLNGSITVE</sequence>
<keyword evidence="1" id="KW-0732">Signal</keyword>